<feature type="transmembrane region" description="Helical" evidence="7">
    <location>
        <begin position="361"/>
        <end position="381"/>
    </location>
</feature>
<proteinExistence type="predicted"/>
<dbReference type="AlphaFoldDB" id="A0A0D0AIX1"/>
<evidence type="ECO:0000256" key="2">
    <source>
        <dbReference type="ARBA" id="ARBA00022448"/>
    </source>
</evidence>
<accession>A0A0D0AIX1</accession>
<reference evidence="9 10" key="1">
    <citation type="submission" date="2014-04" db="EMBL/GenBank/DDBJ databases">
        <authorList>
            <consortium name="DOE Joint Genome Institute"/>
            <person name="Kuo A."/>
            <person name="Ruytinx J."/>
            <person name="Rineau F."/>
            <person name="Colpaert J."/>
            <person name="Kohler A."/>
            <person name="Nagy L.G."/>
            <person name="Floudas D."/>
            <person name="Copeland A."/>
            <person name="Barry K.W."/>
            <person name="Cichocki N."/>
            <person name="Veneault-Fourrey C."/>
            <person name="LaButti K."/>
            <person name="Lindquist E.A."/>
            <person name="Lipzen A."/>
            <person name="Lundell T."/>
            <person name="Morin E."/>
            <person name="Murat C."/>
            <person name="Sun H."/>
            <person name="Tunlid A."/>
            <person name="Henrissat B."/>
            <person name="Grigoriev I.V."/>
            <person name="Hibbett D.S."/>
            <person name="Martin F."/>
            <person name="Nordberg H.P."/>
            <person name="Cantor M.N."/>
            <person name="Hua S.X."/>
        </authorList>
    </citation>
    <scope>NUCLEOTIDE SEQUENCE [LARGE SCALE GENOMIC DNA]</scope>
    <source>
        <strain evidence="9 10">UH-Slu-Lm8-n1</strain>
    </source>
</reference>
<feature type="non-terminal residue" evidence="9">
    <location>
        <position position="480"/>
    </location>
</feature>
<keyword evidence="3 7" id="KW-0812">Transmembrane</keyword>
<sequence>MVGSLFRRQFTILCWKNWVVLSKHSLLNILRCLLLPIGYGVFLAVAQTFLVKPNNFGFASPISVYNFRDRFDGSLVLVWADGTNGAGIPSAQKIMARITSNFTQNQLQAVKQVATPADIPSQCPQNFNMFSQCFAGIAFNSLPMNATDTTPINYTIIADGGLAHINVYSHTSDFETRMLPLQWALDQAIIELKSGQGVPTPMEWPYNQETNQQQATNTRLSFIRGIRTLLVIALFICYIGIAYHLPGAFTNERANLLTSHMKAMGLLDTARIISWHISISLAYLPAWIVVSIVWHYRIFSGTNVGLVLIVHLLLGFSLASWSFFIAAPFGKSPQFAAVATTFLGIIFAILALTFSRASTAAATIFTLIFPPGYYVFAIRAICGWETHQIPTNILKPDPDNNLTLLPLIIAAIVDVFLWPYIGVLLERWLYDAKVPSAGFWSCCRRQKKADLPPHPDGVAISVKNLGKTFSPSIFHREKRP</sequence>
<dbReference type="InParanoid" id="A0A0D0AIX1"/>
<keyword evidence="6 7" id="KW-0472">Membrane</keyword>
<dbReference type="GO" id="GO:0005319">
    <property type="term" value="F:lipid transporter activity"/>
    <property type="evidence" value="ECO:0007669"/>
    <property type="project" value="TreeGrafter"/>
</dbReference>
<gene>
    <name evidence="9" type="ORF">CY34DRAFT_15299</name>
</gene>
<organism evidence="9 10">
    <name type="scientific">Suillus luteus UH-Slu-Lm8-n1</name>
    <dbReference type="NCBI Taxonomy" id="930992"/>
    <lineage>
        <taxon>Eukaryota</taxon>
        <taxon>Fungi</taxon>
        <taxon>Dikarya</taxon>
        <taxon>Basidiomycota</taxon>
        <taxon>Agaricomycotina</taxon>
        <taxon>Agaricomycetes</taxon>
        <taxon>Agaricomycetidae</taxon>
        <taxon>Boletales</taxon>
        <taxon>Suillineae</taxon>
        <taxon>Suillaceae</taxon>
        <taxon>Suillus</taxon>
    </lineage>
</organism>
<evidence type="ECO:0000256" key="1">
    <source>
        <dbReference type="ARBA" id="ARBA00004141"/>
    </source>
</evidence>
<evidence type="ECO:0000313" key="9">
    <source>
        <dbReference type="EMBL" id="KIK38054.1"/>
    </source>
</evidence>
<dbReference type="STRING" id="930992.A0A0D0AIX1"/>
<dbReference type="InterPro" id="IPR026082">
    <property type="entry name" value="ABCA"/>
</dbReference>
<keyword evidence="2" id="KW-0813">Transport</keyword>
<evidence type="ECO:0000256" key="7">
    <source>
        <dbReference type="SAM" id="Phobius"/>
    </source>
</evidence>
<dbReference type="Proteomes" id="UP000054485">
    <property type="component" value="Unassembled WGS sequence"/>
</dbReference>
<feature type="transmembrane region" description="Helical" evidence="7">
    <location>
        <begin position="229"/>
        <end position="249"/>
    </location>
</feature>
<comment type="subcellular location">
    <subcellularLocation>
        <location evidence="1">Membrane</location>
        <topology evidence="1">Multi-pass membrane protein</topology>
    </subcellularLocation>
</comment>
<dbReference type="InterPro" id="IPR013525">
    <property type="entry name" value="ABC2_TM"/>
</dbReference>
<dbReference type="PANTHER" id="PTHR19229:SF36">
    <property type="entry name" value="ATP-BINDING CASSETTE SUB-FAMILY A MEMBER 2"/>
    <property type="match status" value="1"/>
</dbReference>
<feature type="transmembrane region" description="Helical" evidence="7">
    <location>
        <begin position="269"/>
        <end position="294"/>
    </location>
</feature>
<feature type="transmembrane region" description="Helical" evidence="7">
    <location>
        <begin position="25"/>
        <end position="46"/>
    </location>
</feature>
<feature type="transmembrane region" description="Helical" evidence="7">
    <location>
        <begin position="306"/>
        <end position="329"/>
    </location>
</feature>
<feature type="transmembrane region" description="Helical" evidence="7">
    <location>
        <begin position="335"/>
        <end position="354"/>
    </location>
</feature>
<evidence type="ECO:0000256" key="6">
    <source>
        <dbReference type="ARBA" id="ARBA00023136"/>
    </source>
</evidence>
<evidence type="ECO:0000259" key="8">
    <source>
        <dbReference type="Pfam" id="PF12698"/>
    </source>
</evidence>
<dbReference type="EMBL" id="KN835414">
    <property type="protein sequence ID" value="KIK38054.1"/>
    <property type="molecule type" value="Genomic_DNA"/>
</dbReference>
<dbReference type="PANTHER" id="PTHR19229">
    <property type="entry name" value="ATP-BINDING CASSETTE TRANSPORTER SUBFAMILY A ABCA"/>
    <property type="match status" value="1"/>
</dbReference>
<protein>
    <recommendedName>
        <fullName evidence="8">ABC-2 type transporter transmembrane domain-containing protein</fullName>
    </recommendedName>
</protein>
<reference evidence="10" key="2">
    <citation type="submission" date="2015-01" db="EMBL/GenBank/DDBJ databases">
        <title>Evolutionary Origins and Diversification of the Mycorrhizal Mutualists.</title>
        <authorList>
            <consortium name="DOE Joint Genome Institute"/>
            <consortium name="Mycorrhizal Genomics Consortium"/>
            <person name="Kohler A."/>
            <person name="Kuo A."/>
            <person name="Nagy L.G."/>
            <person name="Floudas D."/>
            <person name="Copeland A."/>
            <person name="Barry K.W."/>
            <person name="Cichocki N."/>
            <person name="Veneault-Fourrey C."/>
            <person name="LaButti K."/>
            <person name="Lindquist E.A."/>
            <person name="Lipzen A."/>
            <person name="Lundell T."/>
            <person name="Morin E."/>
            <person name="Murat C."/>
            <person name="Riley R."/>
            <person name="Ohm R."/>
            <person name="Sun H."/>
            <person name="Tunlid A."/>
            <person name="Henrissat B."/>
            <person name="Grigoriev I.V."/>
            <person name="Hibbett D.S."/>
            <person name="Martin F."/>
        </authorList>
    </citation>
    <scope>NUCLEOTIDE SEQUENCE [LARGE SCALE GENOMIC DNA]</scope>
    <source>
        <strain evidence="10">UH-Slu-Lm8-n1</strain>
    </source>
</reference>
<feature type="transmembrane region" description="Helical" evidence="7">
    <location>
        <begin position="401"/>
        <end position="425"/>
    </location>
</feature>
<dbReference type="OrthoDB" id="8061355at2759"/>
<feature type="domain" description="ABC-2 type transporter transmembrane" evidence="8">
    <location>
        <begin position="142"/>
        <end position="403"/>
    </location>
</feature>
<evidence type="ECO:0000313" key="10">
    <source>
        <dbReference type="Proteomes" id="UP000054485"/>
    </source>
</evidence>
<keyword evidence="4" id="KW-0677">Repeat</keyword>
<keyword evidence="10" id="KW-1185">Reference proteome</keyword>
<evidence type="ECO:0000256" key="4">
    <source>
        <dbReference type="ARBA" id="ARBA00022737"/>
    </source>
</evidence>
<dbReference type="GO" id="GO:0016020">
    <property type="term" value="C:membrane"/>
    <property type="evidence" value="ECO:0007669"/>
    <property type="project" value="UniProtKB-SubCell"/>
</dbReference>
<dbReference type="GO" id="GO:0140359">
    <property type="term" value="F:ABC-type transporter activity"/>
    <property type="evidence" value="ECO:0007669"/>
    <property type="project" value="InterPro"/>
</dbReference>
<keyword evidence="5 7" id="KW-1133">Transmembrane helix</keyword>
<dbReference type="Pfam" id="PF12698">
    <property type="entry name" value="ABC2_membrane_3"/>
    <property type="match status" value="1"/>
</dbReference>
<evidence type="ECO:0000256" key="5">
    <source>
        <dbReference type="ARBA" id="ARBA00022989"/>
    </source>
</evidence>
<name>A0A0D0AIX1_9AGAM</name>
<evidence type="ECO:0000256" key="3">
    <source>
        <dbReference type="ARBA" id="ARBA00022692"/>
    </source>
</evidence>
<dbReference type="HOGENOM" id="CLU_644264_0_0_1"/>